<gene>
    <name evidence="4" type="ORF">NGATSA_3028200</name>
</gene>
<dbReference type="PROSITE" id="PS50102">
    <property type="entry name" value="RRM"/>
    <property type="match status" value="1"/>
</dbReference>
<dbReference type="EMBL" id="JU980446">
    <property type="protein sequence ID" value="AFJ69509.1"/>
    <property type="molecule type" value="mRNA"/>
</dbReference>
<reference evidence="4" key="1">
    <citation type="journal article" date="2012" name="Bioengineered">
        <title>Additional insights into the genome of the oleaginous model alga Nannochloropsis gaditana.</title>
        <authorList>
            <person name="Jinkerson R.E."/>
            <person name="Radakovits R."/>
            <person name="Posewitz M.C."/>
        </authorList>
    </citation>
    <scope>NUCLEOTIDE SEQUENCE</scope>
    <source>
        <strain evidence="4">CCMP526</strain>
    </source>
</reference>
<feature type="domain" description="RRM" evidence="3">
    <location>
        <begin position="12"/>
        <end position="90"/>
    </location>
</feature>
<dbReference type="InterPro" id="IPR000504">
    <property type="entry name" value="RRM_dom"/>
</dbReference>
<dbReference type="Pfam" id="PF00076">
    <property type="entry name" value="RRM_1"/>
    <property type="match status" value="1"/>
</dbReference>
<sequence length="134" mass="14896">MDPKPKPKADKSIVYVGGLDEQCTEEMLHAAFIPFGDIVEVNIPKDFKENTTRGFGFVHFESAEDAAAAIDNMEGAELLGRVLKCNVARPMQHKLGANKPVWSTDEWFKSQLAEDKDLGDQLEYEELVPEAVGE</sequence>
<dbReference type="InterPro" id="IPR035979">
    <property type="entry name" value="RBD_domain_sf"/>
</dbReference>
<dbReference type="InterPro" id="IPR034168">
    <property type="entry name" value="PPIE_RRM"/>
</dbReference>
<keyword evidence="1 2" id="KW-0694">RNA-binding</keyword>
<organism evidence="4">
    <name type="scientific">Nannochloropsis gaditana (strain CCMP526)</name>
    <name type="common">Green microalga</name>
    <name type="synonym">Microchloropsis gaditana</name>
    <dbReference type="NCBI Taxonomy" id="1093141"/>
    <lineage>
        <taxon>Eukaryota</taxon>
        <taxon>Sar</taxon>
        <taxon>Stramenopiles</taxon>
        <taxon>Ochrophyta</taxon>
        <taxon>Eustigmatophyceae</taxon>
        <taxon>Eustigmatales</taxon>
        <taxon>Monodopsidaceae</taxon>
        <taxon>Nannochloropsis</taxon>
    </lineage>
</organism>
<dbReference type="SUPFAM" id="SSF54928">
    <property type="entry name" value="RNA-binding domain, RBD"/>
    <property type="match status" value="1"/>
</dbReference>
<evidence type="ECO:0000259" key="3">
    <source>
        <dbReference type="PROSITE" id="PS50102"/>
    </source>
</evidence>
<proteinExistence type="evidence at transcript level"/>
<dbReference type="CDD" id="cd12347">
    <property type="entry name" value="RRM_PPIE"/>
    <property type="match status" value="1"/>
</dbReference>
<dbReference type="GO" id="GO:0003723">
    <property type="term" value="F:RNA binding"/>
    <property type="evidence" value="ECO:0007669"/>
    <property type="project" value="UniProtKB-UniRule"/>
</dbReference>
<dbReference type="AlphaFoldDB" id="I2CRH6"/>
<reference evidence="4" key="2">
    <citation type="journal article" date="2012" name="Nat. Commun.">
        <title>Draft genome sequence and genetic transformation of the oleaginous alga Nannochloropis gaditana.</title>
        <authorList>
            <person name="Radakovits R."/>
            <person name="Jinkerson R.E."/>
            <person name="Fuerstenberg S.I."/>
            <person name="Tae H."/>
            <person name="Settlage R.E."/>
            <person name="Boore J.L."/>
            <person name="Posewitz M.C."/>
        </authorList>
    </citation>
    <scope>NUCLEOTIDE SEQUENCE</scope>
    <source>
        <strain evidence="4">CCMP526</strain>
    </source>
</reference>
<evidence type="ECO:0000256" key="1">
    <source>
        <dbReference type="ARBA" id="ARBA00022884"/>
    </source>
</evidence>
<dbReference type="PANTHER" id="PTHR48037">
    <property type="entry name" value="ATPASE E1"/>
    <property type="match status" value="1"/>
</dbReference>
<dbReference type="InterPro" id="IPR012677">
    <property type="entry name" value="Nucleotide-bd_a/b_plait_sf"/>
</dbReference>
<protein>
    <recommendedName>
        <fullName evidence="3">RRM domain-containing protein</fullName>
    </recommendedName>
</protein>
<dbReference type="PANTHER" id="PTHR48037:SF1">
    <property type="entry name" value="RRM DOMAIN-CONTAINING PROTEIN"/>
    <property type="match status" value="1"/>
</dbReference>
<evidence type="ECO:0000256" key="2">
    <source>
        <dbReference type="PROSITE-ProRule" id="PRU00176"/>
    </source>
</evidence>
<dbReference type="SMART" id="SM00360">
    <property type="entry name" value="RRM"/>
    <property type="match status" value="1"/>
</dbReference>
<accession>I2CRH6</accession>
<name>I2CRH6_NANGC</name>
<evidence type="ECO:0000313" key="4">
    <source>
        <dbReference type="EMBL" id="AFJ69509.1"/>
    </source>
</evidence>
<dbReference type="Gene3D" id="3.30.70.330">
    <property type="match status" value="1"/>
</dbReference>